<name>A0A0D2A5M4_9EURO</name>
<feature type="compositionally biased region" description="Low complexity" evidence="1">
    <location>
        <begin position="121"/>
        <end position="132"/>
    </location>
</feature>
<dbReference type="AlphaFoldDB" id="A0A0D2A5M4"/>
<feature type="compositionally biased region" description="Polar residues" evidence="1">
    <location>
        <begin position="184"/>
        <end position="195"/>
    </location>
</feature>
<feature type="region of interest" description="Disordered" evidence="1">
    <location>
        <begin position="347"/>
        <end position="376"/>
    </location>
</feature>
<gene>
    <name evidence="2" type="ORF">PV08_00632</name>
</gene>
<dbReference type="STRING" id="91928.A0A0D2A5M4"/>
<feature type="compositionally biased region" description="Polar residues" evidence="1">
    <location>
        <begin position="208"/>
        <end position="227"/>
    </location>
</feature>
<evidence type="ECO:0000313" key="2">
    <source>
        <dbReference type="EMBL" id="KIW20057.1"/>
    </source>
</evidence>
<dbReference type="GeneID" id="27327715"/>
<evidence type="ECO:0000256" key="1">
    <source>
        <dbReference type="SAM" id="MobiDB-lite"/>
    </source>
</evidence>
<dbReference type="RefSeq" id="XP_016240273.1">
    <property type="nucleotide sequence ID" value="XM_016374997.1"/>
</dbReference>
<feature type="compositionally biased region" description="Polar residues" evidence="1">
    <location>
        <begin position="96"/>
        <end position="106"/>
    </location>
</feature>
<feature type="compositionally biased region" description="Polar residues" evidence="1">
    <location>
        <begin position="272"/>
        <end position="284"/>
    </location>
</feature>
<reference evidence="2 3" key="1">
    <citation type="submission" date="2015-01" db="EMBL/GenBank/DDBJ databases">
        <title>The Genome Sequence of Exophiala spinifera CBS89968.</title>
        <authorList>
            <consortium name="The Broad Institute Genomics Platform"/>
            <person name="Cuomo C."/>
            <person name="de Hoog S."/>
            <person name="Gorbushina A."/>
            <person name="Stielow B."/>
            <person name="Teixiera M."/>
            <person name="Abouelleil A."/>
            <person name="Chapman S.B."/>
            <person name="Priest M."/>
            <person name="Young S.K."/>
            <person name="Wortman J."/>
            <person name="Nusbaum C."/>
            <person name="Birren B."/>
        </authorList>
    </citation>
    <scope>NUCLEOTIDE SEQUENCE [LARGE SCALE GENOMIC DNA]</scope>
    <source>
        <strain evidence="2 3">CBS 89968</strain>
    </source>
</reference>
<dbReference type="OrthoDB" id="3648773at2759"/>
<feature type="region of interest" description="Disordered" evidence="1">
    <location>
        <begin position="74"/>
        <end position="148"/>
    </location>
</feature>
<feature type="region of interest" description="Disordered" evidence="1">
    <location>
        <begin position="467"/>
        <end position="501"/>
    </location>
</feature>
<feature type="region of interest" description="Disordered" evidence="1">
    <location>
        <begin position="391"/>
        <end position="412"/>
    </location>
</feature>
<protein>
    <submittedName>
        <fullName evidence="2">Uncharacterized protein</fullName>
    </submittedName>
</protein>
<sequence>MHTFRKDVSSYFDLPIQKRTPSSEASTPLSPSAGAGNLRPNFPRPPLIQEGHRAQSDFSAALKRNRVQVIDELLPAEIEPRPASAPQAGNDESETFNEGNGQSGTESYVEFELQTRRRGPHSASGASSSDAGFQNTKESRSISLRRPRWIRTPSGSAWLHLKKSSSVETDGRPSSKDSLRMTPGTPTLTIRTDQTPLKPPTLHKKVSSGEQRSSIVVETPFSKQRQNPPTPGVISETTGESLSRKSSFNPRRLFVAPLLLIRKFIPNRAQRKQIQSPLESSSPISRHGTRLEDHATTLRRNYSSDALRRVSAILHDLVKQSSKVNQSESQEPSPLMNHFRSSALLDKSATQKARRSPRTTKGIVSQSTIYQQQQSAENLPDFASYTSSQLSLRMGKQPNNTPEERATYKVKRRSSAETEEFLKIDISVRGSTSYLPSEARRIHTPPLPEEGADGRWRGFFFDYNAPQSSPCRPASRHSANGSESSGSNGGEAIGRTSSLPKCLGRTKSNRVKRVVSGDWFDVKLQQVDVGQDPLRIIEPKCGEKRLNSPDLFKTSFQGQSEEHFDLTIPEHLPNSPLCPRHPRYWRVVKGKGGQFRWC</sequence>
<feature type="region of interest" description="Disordered" evidence="1">
    <location>
        <begin position="270"/>
        <end position="297"/>
    </location>
</feature>
<organism evidence="2 3">
    <name type="scientific">Exophiala spinifera</name>
    <dbReference type="NCBI Taxonomy" id="91928"/>
    <lineage>
        <taxon>Eukaryota</taxon>
        <taxon>Fungi</taxon>
        <taxon>Dikarya</taxon>
        <taxon>Ascomycota</taxon>
        <taxon>Pezizomycotina</taxon>
        <taxon>Eurotiomycetes</taxon>
        <taxon>Chaetothyriomycetidae</taxon>
        <taxon>Chaetothyriales</taxon>
        <taxon>Herpotrichiellaceae</taxon>
        <taxon>Exophiala</taxon>
    </lineage>
</organism>
<dbReference type="Proteomes" id="UP000053328">
    <property type="component" value="Unassembled WGS sequence"/>
</dbReference>
<dbReference type="EMBL" id="KN847492">
    <property type="protein sequence ID" value="KIW20057.1"/>
    <property type="molecule type" value="Genomic_DNA"/>
</dbReference>
<feature type="region of interest" description="Disordered" evidence="1">
    <location>
        <begin position="1"/>
        <end position="60"/>
    </location>
</feature>
<feature type="compositionally biased region" description="Basic and acidic residues" evidence="1">
    <location>
        <begin position="169"/>
        <end position="179"/>
    </location>
</feature>
<feature type="compositionally biased region" description="Polar residues" evidence="1">
    <location>
        <begin position="19"/>
        <end position="30"/>
    </location>
</feature>
<feature type="region of interest" description="Disordered" evidence="1">
    <location>
        <begin position="161"/>
        <end position="246"/>
    </location>
</feature>
<dbReference type="VEuPathDB" id="FungiDB:PV08_00632"/>
<accession>A0A0D2A5M4</accession>
<feature type="compositionally biased region" description="Polar residues" evidence="1">
    <location>
        <begin position="391"/>
        <end position="401"/>
    </location>
</feature>
<evidence type="ECO:0000313" key="3">
    <source>
        <dbReference type="Proteomes" id="UP000053328"/>
    </source>
</evidence>
<keyword evidence="3" id="KW-1185">Reference proteome</keyword>
<dbReference type="HOGENOM" id="CLU_026918_0_0_1"/>
<proteinExistence type="predicted"/>
<feature type="compositionally biased region" description="Polar residues" evidence="1">
    <location>
        <begin position="362"/>
        <end position="376"/>
    </location>
</feature>
<feature type="compositionally biased region" description="Polar residues" evidence="1">
    <location>
        <begin position="235"/>
        <end position="246"/>
    </location>
</feature>